<dbReference type="InParanoid" id="A0A165KS29"/>
<feature type="region of interest" description="Disordered" evidence="1">
    <location>
        <begin position="1"/>
        <end position="35"/>
    </location>
</feature>
<proteinExistence type="predicted"/>
<dbReference type="Proteomes" id="UP000077266">
    <property type="component" value="Unassembled WGS sequence"/>
</dbReference>
<evidence type="ECO:0000256" key="1">
    <source>
        <dbReference type="SAM" id="MobiDB-lite"/>
    </source>
</evidence>
<keyword evidence="3" id="KW-1185">Reference proteome</keyword>
<evidence type="ECO:0000313" key="2">
    <source>
        <dbReference type="EMBL" id="KZV96777.1"/>
    </source>
</evidence>
<reference evidence="2 3" key="1">
    <citation type="journal article" date="2016" name="Mol. Biol. Evol.">
        <title>Comparative Genomics of Early-Diverging Mushroom-Forming Fungi Provides Insights into the Origins of Lignocellulose Decay Capabilities.</title>
        <authorList>
            <person name="Nagy L.G."/>
            <person name="Riley R."/>
            <person name="Tritt A."/>
            <person name="Adam C."/>
            <person name="Daum C."/>
            <person name="Floudas D."/>
            <person name="Sun H."/>
            <person name="Yadav J.S."/>
            <person name="Pangilinan J."/>
            <person name="Larsson K.H."/>
            <person name="Matsuura K."/>
            <person name="Barry K."/>
            <person name="Labutti K."/>
            <person name="Kuo R."/>
            <person name="Ohm R.A."/>
            <person name="Bhattacharya S.S."/>
            <person name="Shirouzu T."/>
            <person name="Yoshinaga Y."/>
            <person name="Martin F.M."/>
            <person name="Grigoriev I.V."/>
            <person name="Hibbett D.S."/>
        </authorList>
    </citation>
    <scope>NUCLEOTIDE SEQUENCE [LARGE SCALE GENOMIC DNA]</scope>
    <source>
        <strain evidence="2 3">HHB12029</strain>
    </source>
</reference>
<dbReference type="AlphaFoldDB" id="A0A165KS29"/>
<organism evidence="2 3">
    <name type="scientific">Exidia glandulosa HHB12029</name>
    <dbReference type="NCBI Taxonomy" id="1314781"/>
    <lineage>
        <taxon>Eukaryota</taxon>
        <taxon>Fungi</taxon>
        <taxon>Dikarya</taxon>
        <taxon>Basidiomycota</taxon>
        <taxon>Agaricomycotina</taxon>
        <taxon>Agaricomycetes</taxon>
        <taxon>Auriculariales</taxon>
        <taxon>Exidiaceae</taxon>
        <taxon>Exidia</taxon>
    </lineage>
</organism>
<protein>
    <submittedName>
        <fullName evidence="2">Uncharacterized protein</fullName>
    </submittedName>
</protein>
<gene>
    <name evidence="2" type="ORF">EXIGLDRAFT_732341</name>
</gene>
<accession>A0A165KS29</accession>
<dbReference type="EMBL" id="KV425938">
    <property type="protein sequence ID" value="KZV96777.1"/>
    <property type="molecule type" value="Genomic_DNA"/>
</dbReference>
<name>A0A165KS29_EXIGL</name>
<sequence>MSAEYPRQVSYAHLSRSSLRESHSPPTRSPSAKRTLVRTMTIQIPFAKNGSRTCLRPRCRVVPTPTGSFQHYSTQNLERLAYLVVELQIVRRLDRASL</sequence>
<evidence type="ECO:0000313" key="3">
    <source>
        <dbReference type="Proteomes" id="UP000077266"/>
    </source>
</evidence>